<dbReference type="GeneID" id="34453863"/>
<evidence type="ECO:0000313" key="1">
    <source>
        <dbReference type="EMBL" id="OGM40641.1"/>
    </source>
</evidence>
<dbReference type="Proteomes" id="UP000179179">
    <property type="component" value="Unassembled WGS sequence"/>
</dbReference>
<keyword evidence="2" id="KW-1185">Reference proteome</keyword>
<accession>A0A1F7ZMI7</accession>
<gene>
    <name evidence="1" type="ORF">ABOM_010473</name>
</gene>
<dbReference type="STRING" id="109264.A0A1F7ZMI7"/>
<organism evidence="1 2">
    <name type="scientific">Aspergillus bombycis</name>
    <dbReference type="NCBI Taxonomy" id="109264"/>
    <lineage>
        <taxon>Eukaryota</taxon>
        <taxon>Fungi</taxon>
        <taxon>Dikarya</taxon>
        <taxon>Ascomycota</taxon>
        <taxon>Pezizomycotina</taxon>
        <taxon>Eurotiomycetes</taxon>
        <taxon>Eurotiomycetidae</taxon>
        <taxon>Eurotiales</taxon>
        <taxon>Aspergillaceae</taxon>
        <taxon>Aspergillus</taxon>
    </lineage>
</organism>
<comment type="caution">
    <text evidence="1">The sequence shown here is derived from an EMBL/GenBank/DDBJ whole genome shotgun (WGS) entry which is preliminary data.</text>
</comment>
<dbReference type="EMBL" id="LYCR01000136">
    <property type="protein sequence ID" value="OGM40641.1"/>
    <property type="molecule type" value="Genomic_DNA"/>
</dbReference>
<reference evidence="1 2" key="1">
    <citation type="journal article" date="2016" name="Genome Biol. Evol.">
        <title>Draft genome sequence of an aflatoxigenic Aspergillus species, A. bombycis.</title>
        <authorList>
            <person name="Moore G.G."/>
            <person name="Mack B.M."/>
            <person name="Beltz S.B."/>
            <person name="Gilbert M.K."/>
        </authorList>
    </citation>
    <scope>NUCLEOTIDE SEQUENCE [LARGE SCALE GENOMIC DNA]</scope>
    <source>
        <strain evidence="2">NRRL 26010</strain>
    </source>
</reference>
<protein>
    <submittedName>
        <fullName evidence="1">GTP-binding protein</fullName>
    </submittedName>
</protein>
<sequence>MGLFPTLEQSLTAESLGSMDGEDKLQLIKDRDNIIILIQEILKQDPIQLSESAKSTLQGLMSSQVLQYLESTRER</sequence>
<name>A0A1F7ZMI7_9EURO</name>
<dbReference type="AlphaFoldDB" id="A0A1F7ZMI7"/>
<proteinExistence type="predicted"/>
<dbReference type="RefSeq" id="XP_022384358.1">
    <property type="nucleotide sequence ID" value="XM_022537601.1"/>
</dbReference>
<evidence type="ECO:0000313" key="2">
    <source>
        <dbReference type="Proteomes" id="UP000179179"/>
    </source>
</evidence>